<feature type="non-terminal residue" evidence="1">
    <location>
        <position position="182"/>
    </location>
</feature>
<accession>A0ACB8WKJ5</accession>
<evidence type="ECO:0000313" key="1">
    <source>
        <dbReference type="EMBL" id="KAI3368600.1"/>
    </source>
</evidence>
<gene>
    <name evidence="1" type="ORF">L3Q82_025603</name>
</gene>
<keyword evidence="2" id="KW-1185">Reference proteome</keyword>
<dbReference type="Proteomes" id="UP000831701">
    <property type="component" value="Chromosome 8"/>
</dbReference>
<reference evidence="1" key="1">
    <citation type="submission" date="2022-04" db="EMBL/GenBank/DDBJ databases">
        <title>Jade perch genome.</title>
        <authorList>
            <person name="Chao B."/>
        </authorList>
    </citation>
    <scope>NUCLEOTIDE SEQUENCE</scope>
    <source>
        <strain evidence="1">CB-2022</strain>
    </source>
</reference>
<evidence type="ECO:0000313" key="2">
    <source>
        <dbReference type="Proteomes" id="UP000831701"/>
    </source>
</evidence>
<organism evidence="1 2">
    <name type="scientific">Scortum barcoo</name>
    <name type="common">barcoo grunter</name>
    <dbReference type="NCBI Taxonomy" id="214431"/>
    <lineage>
        <taxon>Eukaryota</taxon>
        <taxon>Metazoa</taxon>
        <taxon>Chordata</taxon>
        <taxon>Craniata</taxon>
        <taxon>Vertebrata</taxon>
        <taxon>Euteleostomi</taxon>
        <taxon>Actinopterygii</taxon>
        <taxon>Neopterygii</taxon>
        <taxon>Teleostei</taxon>
        <taxon>Neoteleostei</taxon>
        <taxon>Acanthomorphata</taxon>
        <taxon>Eupercaria</taxon>
        <taxon>Centrarchiformes</taxon>
        <taxon>Terapontoidei</taxon>
        <taxon>Terapontidae</taxon>
        <taxon>Scortum</taxon>
    </lineage>
</organism>
<comment type="caution">
    <text evidence="1">The sequence shown here is derived from an EMBL/GenBank/DDBJ whole genome shotgun (WGS) entry which is preliminary data.</text>
</comment>
<dbReference type="EMBL" id="CM041538">
    <property type="protein sequence ID" value="KAI3368600.1"/>
    <property type="molecule type" value="Genomic_DNA"/>
</dbReference>
<protein>
    <submittedName>
        <fullName evidence="1">Uncharacterized protein</fullName>
    </submittedName>
</protein>
<proteinExistence type="predicted"/>
<sequence length="182" mass="19781">MSALLDLNDALGTLREDPAATDNVGAAPLCSPPVADDAEEETGHPEQPASGRQAGDSTQLLPTGRGDSKQRQRLHQQQLLGSQRIQKGLQNKRTCWMSTLTMSCFCKECRSPSTMKNERVQKIKTSKKITYRASLSTVEGSGDENDPLTTTVAAKPNKPIKENPLFAKLEESNTAIRELTGT</sequence>
<name>A0ACB8WKJ5_9TELE</name>